<evidence type="ECO:0000313" key="6">
    <source>
        <dbReference type="EMBL" id="KAG8234594.1"/>
    </source>
</evidence>
<evidence type="ECO:0000256" key="3">
    <source>
        <dbReference type="ARBA" id="ARBA00015134"/>
    </source>
</evidence>
<evidence type="ECO:0000256" key="4">
    <source>
        <dbReference type="ARBA" id="ARBA00023242"/>
    </source>
</evidence>
<sequence>MQAAARKSAEDAAVVVKKLEKQKAELMNSFRQQVKLIENFKSQMVTLKFEGYFPLNSPYPLMDPKENNSSDVQKLLHPELLSQSELLDILASRCVRQEMLSGLDKNQLVDLFRRIVMPLPQRIYQNKRRGKMLNELRRQKEKSTGESDDLKSHDDKKTAQHRLSNTKGRPCEQESPNRSSKHSLDHIVINDRRKIAKTDKTADVKDAAAGIPEKNDCSRHNTSTIVKLNRRDTNSSEKSSSSTNEDEAEHEDKKKRRRIVWP</sequence>
<comment type="subcellular location">
    <subcellularLocation>
        <location evidence="1">Nucleus</location>
    </subcellularLocation>
</comment>
<dbReference type="PANTHER" id="PTHR28359">
    <property type="entry name" value="ASHWIN"/>
    <property type="match status" value="1"/>
</dbReference>
<proteinExistence type="inferred from homology"/>
<keyword evidence="7" id="KW-1185">Reference proteome</keyword>
<evidence type="ECO:0000256" key="2">
    <source>
        <dbReference type="ARBA" id="ARBA00007855"/>
    </source>
</evidence>
<gene>
    <name evidence="6" type="ORF">J437_LFUL017097</name>
</gene>
<evidence type="ECO:0000313" key="7">
    <source>
        <dbReference type="Proteomes" id="UP000792457"/>
    </source>
</evidence>
<comment type="similarity">
    <text evidence="2">Belongs to the ashwin family.</text>
</comment>
<dbReference type="OrthoDB" id="10071059at2759"/>
<reference evidence="6" key="2">
    <citation type="submission" date="2017-10" db="EMBL/GenBank/DDBJ databases">
        <title>Ladona fulva Genome sequencing and assembly.</title>
        <authorList>
            <person name="Murali S."/>
            <person name="Richards S."/>
            <person name="Bandaranaike D."/>
            <person name="Bellair M."/>
            <person name="Blankenburg K."/>
            <person name="Chao H."/>
            <person name="Dinh H."/>
            <person name="Doddapaneni H."/>
            <person name="Dugan-Rocha S."/>
            <person name="Elkadiri S."/>
            <person name="Gnanaolivu R."/>
            <person name="Hernandez B."/>
            <person name="Skinner E."/>
            <person name="Javaid M."/>
            <person name="Lee S."/>
            <person name="Li M."/>
            <person name="Ming W."/>
            <person name="Munidasa M."/>
            <person name="Muniz J."/>
            <person name="Nguyen L."/>
            <person name="Hughes D."/>
            <person name="Osuji N."/>
            <person name="Pu L.-L."/>
            <person name="Puazo M."/>
            <person name="Qu C."/>
            <person name="Quiroz J."/>
            <person name="Raj R."/>
            <person name="Weissenberger G."/>
            <person name="Xin Y."/>
            <person name="Zou X."/>
            <person name="Han Y."/>
            <person name="Worley K."/>
            <person name="Muzny D."/>
            <person name="Gibbs R."/>
        </authorList>
    </citation>
    <scope>NUCLEOTIDE SEQUENCE</scope>
    <source>
        <strain evidence="6">Sampled in the wild</strain>
    </source>
</reference>
<feature type="compositionally biased region" description="Basic residues" evidence="5">
    <location>
        <begin position="253"/>
        <end position="262"/>
    </location>
</feature>
<keyword evidence="4" id="KW-0539">Nucleus</keyword>
<reference evidence="6" key="1">
    <citation type="submission" date="2013-04" db="EMBL/GenBank/DDBJ databases">
        <authorList>
            <person name="Qu J."/>
            <person name="Murali S.C."/>
            <person name="Bandaranaike D."/>
            <person name="Bellair M."/>
            <person name="Blankenburg K."/>
            <person name="Chao H."/>
            <person name="Dinh H."/>
            <person name="Doddapaneni H."/>
            <person name="Downs B."/>
            <person name="Dugan-Rocha S."/>
            <person name="Elkadiri S."/>
            <person name="Gnanaolivu R.D."/>
            <person name="Hernandez B."/>
            <person name="Javaid M."/>
            <person name="Jayaseelan J.C."/>
            <person name="Lee S."/>
            <person name="Li M."/>
            <person name="Ming W."/>
            <person name="Munidasa M."/>
            <person name="Muniz J."/>
            <person name="Nguyen L."/>
            <person name="Ongeri F."/>
            <person name="Osuji N."/>
            <person name="Pu L.-L."/>
            <person name="Puazo M."/>
            <person name="Qu C."/>
            <person name="Quiroz J."/>
            <person name="Raj R."/>
            <person name="Weissenberger G."/>
            <person name="Xin Y."/>
            <person name="Zou X."/>
            <person name="Han Y."/>
            <person name="Richards S."/>
            <person name="Worley K."/>
            <person name="Muzny D."/>
            <person name="Gibbs R."/>
        </authorList>
    </citation>
    <scope>NUCLEOTIDE SEQUENCE</scope>
    <source>
        <strain evidence="6">Sampled in the wild</strain>
    </source>
</reference>
<organism evidence="6 7">
    <name type="scientific">Ladona fulva</name>
    <name type="common">Scarce chaser dragonfly</name>
    <name type="synonym">Libellula fulva</name>
    <dbReference type="NCBI Taxonomy" id="123851"/>
    <lineage>
        <taxon>Eukaryota</taxon>
        <taxon>Metazoa</taxon>
        <taxon>Ecdysozoa</taxon>
        <taxon>Arthropoda</taxon>
        <taxon>Hexapoda</taxon>
        <taxon>Insecta</taxon>
        <taxon>Pterygota</taxon>
        <taxon>Palaeoptera</taxon>
        <taxon>Odonata</taxon>
        <taxon>Epiprocta</taxon>
        <taxon>Anisoptera</taxon>
        <taxon>Libelluloidea</taxon>
        <taxon>Libellulidae</taxon>
        <taxon>Ladona</taxon>
    </lineage>
</organism>
<comment type="caution">
    <text evidence="6">The sequence shown here is derived from an EMBL/GenBank/DDBJ whole genome shotgun (WGS) entry which is preliminary data.</text>
</comment>
<dbReference type="GO" id="GO:0005634">
    <property type="term" value="C:nucleus"/>
    <property type="evidence" value="ECO:0007669"/>
    <property type="project" value="UniProtKB-SubCell"/>
</dbReference>
<evidence type="ECO:0000256" key="5">
    <source>
        <dbReference type="SAM" id="MobiDB-lite"/>
    </source>
</evidence>
<dbReference type="Pfam" id="PF15323">
    <property type="entry name" value="Ashwin"/>
    <property type="match status" value="1"/>
</dbReference>
<protein>
    <recommendedName>
        <fullName evidence="3">Ashwin</fullName>
    </recommendedName>
</protein>
<name>A0A8K0KG31_LADFU</name>
<accession>A0A8K0KG31</accession>
<dbReference type="InterPro" id="IPR024887">
    <property type="entry name" value="Ashwin"/>
</dbReference>
<feature type="compositionally biased region" description="Basic and acidic residues" evidence="5">
    <location>
        <begin position="132"/>
        <end position="158"/>
    </location>
</feature>
<evidence type="ECO:0000256" key="1">
    <source>
        <dbReference type="ARBA" id="ARBA00004123"/>
    </source>
</evidence>
<dbReference type="AlphaFoldDB" id="A0A8K0KG31"/>
<feature type="compositionally biased region" description="Basic and acidic residues" evidence="5">
    <location>
        <begin position="182"/>
        <end position="206"/>
    </location>
</feature>
<dbReference type="PANTHER" id="PTHR28359:SF1">
    <property type="entry name" value="ASHWIN"/>
    <property type="match status" value="1"/>
</dbReference>
<dbReference type="GO" id="GO:0072669">
    <property type="term" value="C:tRNA-splicing ligase complex"/>
    <property type="evidence" value="ECO:0007669"/>
    <property type="project" value="InterPro"/>
</dbReference>
<dbReference type="Proteomes" id="UP000792457">
    <property type="component" value="Unassembled WGS sequence"/>
</dbReference>
<feature type="region of interest" description="Disordered" evidence="5">
    <location>
        <begin position="128"/>
        <end position="262"/>
    </location>
</feature>
<dbReference type="EMBL" id="KZ308831">
    <property type="protein sequence ID" value="KAG8234594.1"/>
    <property type="molecule type" value="Genomic_DNA"/>
</dbReference>
<dbReference type="GO" id="GO:0048598">
    <property type="term" value="P:embryonic morphogenesis"/>
    <property type="evidence" value="ECO:0007669"/>
    <property type="project" value="InterPro"/>
</dbReference>